<proteinExistence type="predicted"/>
<protein>
    <submittedName>
        <fullName evidence="1">Uncharacterized protein</fullName>
    </submittedName>
</protein>
<dbReference type="RefSeq" id="WP_305909361.1">
    <property type="nucleotide sequence ID" value="NZ_CP157743.1"/>
</dbReference>
<evidence type="ECO:0000313" key="2">
    <source>
        <dbReference type="Proteomes" id="UP001225378"/>
    </source>
</evidence>
<organism evidence="1 2">
    <name type="scientific">Methylomarinum roseum</name>
    <dbReference type="NCBI Taxonomy" id="3067653"/>
    <lineage>
        <taxon>Bacteria</taxon>
        <taxon>Pseudomonadati</taxon>
        <taxon>Pseudomonadota</taxon>
        <taxon>Gammaproteobacteria</taxon>
        <taxon>Methylococcales</taxon>
        <taxon>Methylococcaceae</taxon>
        <taxon>Methylomarinum</taxon>
    </lineage>
</organism>
<gene>
    <name evidence="1" type="ORF">Q9L42_005830</name>
</gene>
<keyword evidence="2" id="KW-1185">Reference proteome</keyword>
<sequence length="186" mass="21193">MNNFKMGLEDSLVYMDNTKKGILKKVGAALVSLPLMLGNVSVHKQENNEMTGQKGPLTEYVVKAGFNEADAKEIKNIPDVVRGNRFLFDIWTEYEANFNFESRPNAIRKFDNVFYSKNNEIREKNFPGYIVAAKFKDRPSPYALKRENPLLGDLVHGYYMFLDGSYSHAQPLLANAMFGYAQKLGY</sequence>
<accession>A0AAU7NXD0</accession>
<dbReference type="Proteomes" id="UP001225378">
    <property type="component" value="Chromosome"/>
</dbReference>
<dbReference type="KEGG" id="mech:Q9L42_005830"/>
<dbReference type="AlphaFoldDB" id="A0AAU7NXD0"/>
<dbReference type="EMBL" id="CP157743">
    <property type="protein sequence ID" value="XBS21643.1"/>
    <property type="molecule type" value="Genomic_DNA"/>
</dbReference>
<evidence type="ECO:0000313" key="1">
    <source>
        <dbReference type="EMBL" id="XBS21643.1"/>
    </source>
</evidence>
<name>A0AAU7NXD0_9GAMM</name>
<reference evidence="1 2" key="1">
    <citation type="journal article" date="2024" name="Microbiology">
        <title>Methylomarinum rosea sp. nov., a novel halophilic methanotrophic bacterium from the hypersaline Lake Elton.</title>
        <authorList>
            <person name="Suleimanov R.Z."/>
            <person name="Oshkin I.Y."/>
            <person name="Danilova O.V."/>
            <person name="Suzina N.E."/>
            <person name="Dedysh S.N."/>
        </authorList>
    </citation>
    <scope>NUCLEOTIDE SEQUENCE [LARGE SCALE GENOMIC DNA]</scope>
    <source>
        <strain evidence="1 2">Ch1-1</strain>
    </source>
</reference>